<dbReference type="InterPro" id="IPR038766">
    <property type="entry name" value="Membrane_comp_ABC_pdt"/>
</dbReference>
<dbReference type="AlphaFoldDB" id="A0A3B1DFT9"/>
<proteinExistence type="predicted"/>
<evidence type="ECO:0000313" key="9">
    <source>
        <dbReference type="EMBL" id="VAX33800.1"/>
    </source>
</evidence>
<name>A0A3B1DFT9_9ZZZZ</name>
<evidence type="ECO:0000259" key="8">
    <source>
        <dbReference type="Pfam" id="PF12704"/>
    </source>
</evidence>
<keyword evidence="3 6" id="KW-0812">Transmembrane</keyword>
<feature type="transmembrane region" description="Helical" evidence="6">
    <location>
        <begin position="25"/>
        <end position="47"/>
    </location>
</feature>
<evidence type="ECO:0000256" key="4">
    <source>
        <dbReference type="ARBA" id="ARBA00022989"/>
    </source>
</evidence>
<accession>A0A3B1DFT9</accession>
<gene>
    <name evidence="9" type="ORF">MNBD_NITROSPIRAE01-1646</name>
</gene>
<protein>
    <recommendedName>
        <fullName evidence="10">ABC transporter, fused permease protein</fullName>
    </recommendedName>
</protein>
<feature type="transmembrane region" description="Helical" evidence="6">
    <location>
        <begin position="311"/>
        <end position="337"/>
    </location>
</feature>
<evidence type="ECO:0000259" key="7">
    <source>
        <dbReference type="Pfam" id="PF02687"/>
    </source>
</evidence>
<dbReference type="InterPro" id="IPR003838">
    <property type="entry name" value="ABC3_permease_C"/>
</dbReference>
<dbReference type="GO" id="GO:0005886">
    <property type="term" value="C:plasma membrane"/>
    <property type="evidence" value="ECO:0007669"/>
    <property type="project" value="UniProtKB-SubCell"/>
</dbReference>
<evidence type="ECO:0000256" key="5">
    <source>
        <dbReference type="ARBA" id="ARBA00023136"/>
    </source>
</evidence>
<evidence type="ECO:0008006" key="10">
    <source>
        <dbReference type="Google" id="ProtNLM"/>
    </source>
</evidence>
<reference evidence="9" key="1">
    <citation type="submission" date="2018-06" db="EMBL/GenBank/DDBJ databases">
        <authorList>
            <person name="Zhirakovskaya E."/>
        </authorList>
    </citation>
    <scope>NUCLEOTIDE SEQUENCE</scope>
</reference>
<feature type="transmembrane region" description="Helical" evidence="6">
    <location>
        <begin position="408"/>
        <end position="428"/>
    </location>
</feature>
<dbReference type="InterPro" id="IPR025857">
    <property type="entry name" value="MacB_PCD"/>
</dbReference>
<feature type="transmembrane region" description="Helical" evidence="6">
    <location>
        <begin position="771"/>
        <end position="800"/>
    </location>
</feature>
<dbReference type="PANTHER" id="PTHR30287">
    <property type="entry name" value="MEMBRANE COMPONENT OF PREDICTED ABC SUPERFAMILY METABOLITE UPTAKE TRANSPORTER"/>
    <property type="match status" value="1"/>
</dbReference>
<dbReference type="EMBL" id="UOGF01000120">
    <property type="protein sequence ID" value="VAX33800.1"/>
    <property type="molecule type" value="Genomic_DNA"/>
</dbReference>
<keyword evidence="4 6" id="KW-1133">Transmembrane helix</keyword>
<dbReference type="Pfam" id="PF02687">
    <property type="entry name" value="FtsX"/>
    <property type="match status" value="2"/>
</dbReference>
<feature type="domain" description="ABC3 transporter permease C-terminal" evidence="7">
    <location>
        <begin position="731"/>
        <end position="842"/>
    </location>
</feature>
<feature type="transmembrane region" description="Helical" evidence="6">
    <location>
        <begin position="812"/>
        <end position="835"/>
    </location>
</feature>
<feature type="transmembrane region" description="Helical" evidence="6">
    <location>
        <begin position="482"/>
        <end position="503"/>
    </location>
</feature>
<feature type="transmembrane region" description="Helical" evidence="6">
    <location>
        <begin position="266"/>
        <end position="290"/>
    </location>
</feature>
<sequence>MSQKLTHAKNSLFVSRMIWREIRGAFRHFVFFLSSITIGVGAIVGVGNIAANFEAMTAHEAKNLLAADLEVRLTRPLSDAGEVVLSDLAQKGIEVVRVAEMVAMASNPETTQTQLVELKAVEQGYPFYGNLLIEPPIASPFKNENVVFVEEGLLLRLKLEVGDKLGLGDLDFTVAGLVKKEPDKVAGPFSLGPRVLISQDVLTQTALVKVGSRIRRRLLLKTTALWPPEKLKTHLIEIWKDESVQVKTYREVRPRLRRFLENFTTYLGVVGLITLLIGGMGVGGNVHAFLTERMQSIAILKSLGASSVSILKIYLGLTLLLGSVGGVIGVALGVGIYQVLGHLLSDFLPPGFHFELFWAPIFQGLSMGLLTALLFSIWPLRVVGEVSPAGVFRQAVEGIQERSNKGGLAGRLCLIAVLVLAWLGLTVWQAGSWKLGSSVAAGLAGAILLLLLSGRIMLFCIKRMKTPRHLSLRYGISNLYRPGQQVQAVLLSLGIAVMVLLTLKQVEKNLMVQLENNIPEAAPGLFLIDIQSDQQEKLMAILEKWNLKQPTTLTPLIRSRLHAIEGDKISEMSLEGRRDRWYFTREYVLTYQEDLPLHNVLARGLWWGAEPDERTEMLSVEAEAAKHLGVDLGSEVSFDIQGVPISGKISSVRDVDWGSMTTNFYFIFPPEALAGAPETFVATVTADEVDDSAIQNAVIDAFPNITIIPIREIIETIGRILQEVARTVEFMAMLAMTVGLVVVSGAIAATRGRRVHELVLFKILGATRPNLMAMMAVEYAIFGLLAALVGGGLSVISAWVIVHHFLKIPWQFAWEILFLGGLATVTLTVLTGFFVSYRTLGEKPLVALRTE</sequence>
<evidence type="ECO:0000256" key="2">
    <source>
        <dbReference type="ARBA" id="ARBA00022475"/>
    </source>
</evidence>
<dbReference type="Pfam" id="PF12704">
    <property type="entry name" value="MacB_PCD"/>
    <property type="match status" value="1"/>
</dbReference>
<keyword evidence="5 6" id="KW-0472">Membrane</keyword>
<keyword evidence="2" id="KW-1003">Cell membrane</keyword>
<feature type="transmembrane region" description="Helical" evidence="6">
    <location>
        <begin position="730"/>
        <end position="750"/>
    </location>
</feature>
<organism evidence="9">
    <name type="scientific">hydrothermal vent metagenome</name>
    <dbReference type="NCBI Taxonomy" id="652676"/>
    <lineage>
        <taxon>unclassified sequences</taxon>
        <taxon>metagenomes</taxon>
        <taxon>ecological metagenomes</taxon>
    </lineage>
</organism>
<feature type="transmembrane region" description="Helical" evidence="6">
    <location>
        <begin position="440"/>
        <end position="461"/>
    </location>
</feature>
<feature type="transmembrane region" description="Helical" evidence="6">
    <location>
        <begin position="357"/>
        <end position="378"/>
    </location>
</feature>
<comment type="subcellular location">
    <subcellularLocation>
        <location evidence="1">Cell membrane</location>
        <topology evidence="1">Multi-pass membrane protein</topology>
    </subcellularLocation>
</comment>
<evidence type="ECO:0000256" key="3">
    <source>
        <dbReference type="ARBA" id="ARBA00022692"/>
    </source>
</evidence>
<feature type="domain" description="ABC3 transporter permease C-terminal" evidence="7">
    <location>
        <begin position="269"/>
        <end position="383"/>
    </location>
</feature>
<feature type="domain" description="MacB-like periplasmic core" evidence="8">
    <location>
        <begin position="33"/>
        <end position="206"/>
    </location>
</feature>
<evidence type="ECO:0000256" key="1">
    <source>
        <dbReference type="ARBA" id="ARBA00004651"/>
    </source>
</evidence>
<dbReference type="PANTHER" id="PTHR30287:SF1">
    <property type="entry name" value="INNER MEMBRANE PROTEIN"/>
    <property type="match status" value="1"/>
</dbReference>
<evidence type="ECO:0000256" key="6">
    <source>
        <dbReference type="SAM" id="Phobius"/>
    </source>
</evidence>